<protein>
    <submittedName>
        <fullName evidence="6">AraC family transcriptional regulator</fullName>
    </submittedName>
</protein>
<sequence length="270" mass="29478">MSRAGLPDLVLVQDMQGGSRISGNLGGGSFDVMSENGALFLGAPNFALTSNADIGHRMRAVAFPVAQWHKMLDEAVDGPFSFDLARVYDGMFDSPEIRSALGTLWALIKEEGTPSRLLARAAGCEILAELCRLGGAPLTPSKGGLAPWAERRCLELIRARLTEDISLDELAAEARLSPYHFARMFKKSLGLPPRLYLTRLRVEKACELLEHSNHPITEIALEVGYSSNQVLARVFAKHIGVTPSEFRRAVRDPARPSSSFSARPTPVRQP</sequence>
<dbReference type="PANTHER" id="PTHR46796">
    <property type="entry name" value="HTH-TYPE TRANSCRIPTIONAL ACTIVATOR RHAS-RELATED"/>
    <property type="match status" value="1"/>
</dbReference>
<dbReference type="RefSeq" id="WP_306884709.1">
    <property type="nucleotide sequence ID" value="NZ_JAUSUL010000001.1"/>
</dbReference>
<evidence type="ECO:0000313" key="6">
    <source>
        <dbReference type="EMBL" id="MDQ0314927.1"/>
    </source>
</evidence>
<dbReference type="EMBL" id="JAUSUL010000001">
    <property type="protein sequence ID" value="MDQ0314927.1"/>
    <property type="molecule type" value="Genomic_DNA"/>
</dbReference>
<keyword evidence="7" id="KW-1185">Reference proteome</keyword>
<feature type="domain" description="HTH araC/xylS-type" evidence="5">
    <location>
        <begin position="151"/>
        <end position="249"/>
    </location>
</feature>
<dbReference type="SMART" id="SM00342">
    <property type="entry name" value="HTH_ARAC"/>
    <property type="match status" value="1"/>
</dbReference>
<keyword evidence="1" id="KW-0805">Transcription regulation</keyword>
<dbReference type="InterPro" id="IPR009057">
    <property type="entry name" value="Homeodomain-like_sf"/>
</dbReference>
<organism evidence="6 7">
    <name type="scientific">Amorphus orientalis</name>
    <dbReference type="NCBI Taxonomy" id="649198"/>
    <lineage>
        <taxon>Bacteria</taxon>
        <taxon>Pseudomonadati</taxon>
        <taxon>Pseudomonadota</taxon>
        <taxon>Alphaproteobacteria</taxon>
        <taxon>Hyphomicrobiales</taxon>
        <taxon>Amorphaceae</taxon>
        <taxon>Amorphus</taxon>
    </lineage>
</organism>
<dbReference type="GO" id="GO:0003700">
    <property type="term" value="F:DNA-binding transcription factor activity"/>
    <property type="evidence" value="ECO:0007669"/>
    <property type="project" value="InterPro"/>
</dbReference>
<dbReference type="Pfam" id="PF12833">
    <property type="entry name" value="HTH_18"/>
    <property type="match status" value="1"/>
</dbReference>
<dbReference type="InterPro" id="IPR018060">
    <property type="entry name" value="HTH_AraC"/>
</dbReference>
<feature type="region of interest" description="Disordered" evidence="4">
    <location>
        <begin position="248"/>
        <end position="270"/>
    </location>
</feature>
<dbReference type="Proteomes" id="UP001229244">
    <property type="component" value="Unassembled WGS sequence"/>
</dbReference>
<evidence type="ECO:0000256" key="4">
    <source>
        <dbReference type="SAM" id="MobiDB-lite"/>
    </source>
</evidence>
<keyword evidence="2" id="KW-0238">DNA-binding</keyword>
<evidence type="ECO:0000313" key="7">
    <source>
        <dbReference type="Proteomes" id="UP001229244"/>
    </source>
</evidence>
<dbReference type="GO" id="GO:0043565">
    <property type="term" value="F:sequence-specific DNA binding"/>
    <property type="evidence" value="ECO:0007669"/>
    <property type="project" value="InterPro"/>
</dbReference>
<feature type="compositionally biased region" description="Low complexity" evidence="4">
    <location>
        <begin position="255"/>
        <end position="270"/>
    </location>
</feature>
<evidence type="ECO:0000256" key="3">
    <source>
        <dbReference type="ARBA" id="ARBA00023163"/>
    </source>
</evidence>
<evidence type="ECO:0000259" key="5">
    <source>
        <dbReference type="PROSITE" id="PS01124"/>
    </source>
</evidence>
<dbReference type="InterPro" id="IPR018062">
    <property type="entry name" value="HTH_AraC-typ_CS"/>
</dbReference>
<dbReference type="PROSITE" id="PS01124">
    <property type="entry name" value="HTH_ARAC_FAMILY_2"/>
    <property type="match status" value="1"/>
</dbReference>
<reference evidence="6" key="1">
    <citation type="submission" date="2023-07" db="EMBL/GenBank/DDBJ databases">
        <title>Genomic Encyclopedia of Type Strains, Phase IV (KMG-IV): sequencing the most valuable type-strain genomes for metagenomic binning, comparative biology and taxonomic classification.</title>
        <authorList>
            <person name="Goeker M."/>
        </authorList>
    </citation>
    <scope>NUCLEOTIDE SEQUENCE</scope>
    <source>
        <strain evidence="6">DSM 21202</strain>
    </source>
</reference>
<dbReference type="SUPFAM" id="SSF46689">
    <property type="entry name" value="Homeodomain-like"/>
    <property type="match status" value="2"/>
</dbReference>
<name>A0AAE3VMS9_9HYPH</name>
<accession>A0AAE3VMS9</accession>
<keyword evidence="3" id="KW-0804">Transcription</keyword>
<evidence type="ECO:0000256" key="1">
    <source>
        <dbReference type="ARBA" id="ARBA00023015"/>
    </source>
</evidence>
<evidence type="ECO:0000256" key="2">
    <source>
        <dbReference type="ARBA" id="ARBA00023125"/>
    </source>
</evidence>
<comment type="caution">
    <text evidence="6">The sequence shown here is derived from an EMBL/GenBank/DDBJ whole genome shotgun (WGS) entry which is preliminary data.</text>
</comment>
<dbReference type="Gene3D" id="1.10.10.60">
    <property type="entry name" value="Homeodomain-like"/>
    <property type="match status" value="2"/>
</dbReference>
<dbReference type="PRINTS" id="PR00032">
    <property type="entry name" value="HTHARAC"/>
</dbReference>
<dbReference type="InterPro" id="IPR050204">
    <property type="entry name" value="AraC_XylS_family_regulators"/>
</dbReference>
<dbReference type="PROSITE" id="PS00041">
    <property type="entry name" value="HTH_ARAC_FAMILY_1"/>
    <property type="match status" value="1"/>
</dbReference>
<proteinExistence type="predicted"/>
<dbReference type="InterPro" id="IPR020449">
    <property type="entry name" value="Tscrpt_reg_AraC-type_HTH"/>
</dbReference>
<dbReference type="AlphaFoldDB" id="A0AAE3VMS9"/>
<gene>
    <name evidence="6" type="ORF">J2S73_001364</name>
</gene>